<dbReference type="EMBL" id="HF680312">
    <property type="protein sequence ID" value="CCU70855.1"/>
    <property type="molecule type" value="Genomic_DNA"/>
</dbReference>
<dbReference type="KEGG" id="tol:TOL_0413"/>
<dbReference type="GeneID" id="79175408"/>
<sequence length="395" mass="42032">MKLFRALSLIALSILCSINAAASQVGVIAGLRGDIFIERDGVEIPSVSGTAILIGDHIRTRHDQIFQLILLDETVFTFAGDVDISLDIYEYDATTNIGRLQITQYAGLMKFSTGHIANGQAGVFQIKQPNTDIAVLGTTGVVGMLSSEQAATYFPQIKLPATTEPVSYAALMGPGPRAARWVKSGAFRYTSDQGTVDLTKPGGSVLAVKGNAPIVFVAPALDISQAVSYDSDKDDSDGKNSSGSSSTAQNNQAMEFGNLSDTLPSVTDKGSANSDAHLGGDSVNGALLRDIRNLLNNESMNSVIQRLEQTEGMPGQIDPAPINQIPIKPIDLAPIEPIDLEPIKPIDLEPIKPIDRAPIKPIDREPIKPIDLDPIAPIDLEPIAPIELAPLEPIN</sequence>
<feature type="region of interest" description="Disordered" evidence="1">
    <location>
        <begin position="228"/>
        <end position="282"/>
    </location>
</feature>
<proteinExistence type="predicted"/>
<dbReference type="Proteomes" id="UP000011866">
    <property type="component" value="Chromosome"/>
</dbReference>
<evidence type="ECO:0008006" key="5">
    <source>
        <dbReference type="Google" id="ProtNLM"/>
    </source>
</evidence>
<dbReference type="STRING" id="187493.CN03_02560"/>
<evidence type="ECO:0000256" key="1">
    <source>
        <dbReference type="SAM" id="MobiDB-lite"/>
    </source>
</evidence>
<keyword evidence="2" id="KW-0732">Signal</keyword>
<evidence type="ECO:0000313" key="4">
    <source>
        <dbReference type="Proteomes" id="UP000011866"/>
    </source>
</evidence>
<dbReference type="RefSeq" id="WP_015485596.1">
    <property type="nucleotide sequence ID" value="NC_020888.1"/>
</dbReference>
<keyword evidence="4" id="KW-1185">Reference proteome</keyword>
<reference evidence="3 4" key="1">
    <citation type="journal article" date="2013" name="Genome Announc.">
        <title>Genome Sequence of Thalassolituus oleivorans MIL-1 (DSM 14913T).</title>
        <authorList>
            <person name="Golyshin P.N."/>
            <person name="Werner J."/>
            <person name="Chernikova T.N."/>
            <person name="Tran H."/>
            <person name="Ferrer M."/>
            <person name="Yakimov M.M."/>
            <person name="Teeling H."/>
            <person name="Golyshina O.V."/>
        </authorList>
    </citation>
    <scope>NUCLEOTIDE SEQUENCE [LARGE SCALE GENOMIC DNA]</scope>
    <source>
        <strain evidence="3 4">MIL-1</strain>
    </source>
</reference>
<feature type="chain" id="PRO_5004065394" description="FecR protein domain-containing protein" evidence="2">
    <location>
        <begin position="23"/>
        <end position="395"/>
    </location>
</feature>
<organism evidence="3 4">
    <name type="scientific">Thalassolituus oleivorans MIL-1</name>
    <dbReference type="NCBI Taxonomy" id="1298593"/>
    <lineage>
        <taxon>Bacteria</taxon>
        <taxon>Pseudomonadati</taxon>
        <taxon>Pseudomonadota</taxon>
        <taxon>Gammaproteobacteria</taxon>
        <taxon>Oceanospirillales</taxon>
        <taxon>Oceanospirillaceae</taxon>
        <taxon>Thalassolituus</taxon>
    </lineage>
</organism>
<protein>
    <recommendedName>
        <fullName evidence="5">FecR protein domain-containing protein</fullName>
    </recommendedName>
</protein>
<dbReference type="HOGENOM" id="CLU_698153_0_0_6"/>
<dbReference type="eggNOG" id="COG4254">
    <property type="taxonomic scope" value="Bacteria"/>
</dbReference>
<gene>
    <name evidence="3" type="ORF">TOL_0413</name>
</gene>
<feature type="signal peptide" evidence="2">
    <location>
        <begin position="1"/>
        <end position="22"/>
    </location>
</feature>
<dbReference type="AlphaFoldDB" id="M5DLY8"/>
<evidence type="ECO:0000313" key="3">
    <source>
        <dbReference type="EMBL" id="CCU70855.1"/>
    </source>
</evidence>
<evidence type="ECO:0000256" key="2">
    <source>
        <dbReference type="SAM" id="SignalP"/>
    </source>
</evidence>
<accession>M5DLY8</accession>
<name>M5DLY8_9GAMM</name>
<feature type="compositionally biased region" description="Polar residues" evidence="1">
    <location>
        <begin position="247"/>
        <end position="274"/>
    </location>
</feature>